<keyword evidence="4" id="KW-0723">Serine/threonine-protein kinase</keyword>
<evidence type="ECO:0000256" key="2">
    <source>
        <dbReference type="ARBA" id="ARBA00006234"/>
    </source>
</evidence>
<evidence type="ECO:0000259" key="12">
    <source>
        <dbReference type="PROSITE" id="PS50816"/>
    </source>
</evidence>
<reference evidence="13 14" key="1">
    <citation type="submission" date="2024-03" db="EMBL/GenBank/DDBJ databases">
        <authorList>
            <person name="Martinez-Hernandez J."/>
        </authorList>
    </citation>
    <scope>NUCLEOTIDE SEQUENCE [LARGE SCALE GENOMIC DNA]</scope>
</reference>
<protein>
    <recommendedName>
        <fullName evidence="3">non-specific serine/threonine protein kinase</fullName>
        <ecNumber evidence="3">2.7.11.1</ecNumber>
    </recommendedName>
</protein>
<dbReference type="Pfam" id="PF03822">
    <property type="entry name" value="NAF"/>
    <property type="match status" value="1"/>
</dbReference>
<comment type="cofactor">
    <cofactor evidence="1">
        <name>Mn(2+)</name>
        <dbReference type="ChEBI" id="CHEBI:29035"/>
    </cofactor>
</comment>
<sequence>MHRIKIKEIREDPWFQRYYVPVNPREDEEVNLDDVQAVFDDIEDHFVAEWSESTEGGPLIMNAFEMITLSQGLNLSPLFDKHQDYVKRQTRFVSRKPARVIISSIEVAAVSMGLKVHSHNYKMRLEGVSAKKVRQFAVVSEFYKNLTAKLENIIWRPPQRMPNSSLVRNLTL</sequence>
<dbReference type="InterPro" id="IPR018451">
    <property type="entry name" value="NAF/FISL_domain"/>
</dbReference>
<dbReference type="GO" id="GO:0005524">
    <property type="term" value="F:ATP binding"/>
    <property type="evidence" value="ECO:0007669"/>
    <property type="project" value="UniProtKB-KW"/>
</dbReference>
<dbReference type="EC" id="2.7.11.1" evidence="3"/>
<dbReference type="Proteomes" id="UP001497480">
    <property type="component" value="Unassembled WGS sequence"/>
</dbReference>
<evidence type="ECO:0000313" key="13">
    <source>
        <dbReference type="EMBL" id="CAL0325694.1"/>
    </source>
</evidence>
<evidence type="ECO:0000256" key="8">
    <source>
        <dbReference type="ARBA" id="ARBA00022840"/>
    </source>
</evidence>
<dbReference type="GO" id="GO:0004674">
    <property type="term" value="F:protein serine/threonine kinase activity"/>
    <property type="evidence" value="ECO:0007669"/>
    <property type="project" value="UniProtKB-KW"/>
</dbReference>
<dbReference type="InterPro" id="IPR004041">
    <property type="entry name" value="NAF_dom"/>
</dbReference>
<feature type="domain" description="NAF" evidence="12">
    <location>
        <begin position="56"/>
        <end position="80"/>
    </location>
</feature>
<dbReference type="AlphaFoldDB" id="A0AAV1XVV0"/>
<keyword evidence="8" id="KW-0067">ATP-binding</keyword>
<evidence type="ECO:0000256" key="1">
    <source>
        <dbReference type="ARBA" id="ARBA00001936"/>
    </source>
</evidence>
<keyword evidence="6" id="KW-0547">Nucleotide-binding</keyword>
<evidence type="ECO:0000313" key="14">
    <source>
        <dbReference type="Proteomes" id="UP001497480"/>
    </source>
</evidence>
<keyword evidence="5" id="KW-0808">Transferase</keyword>
<dbReference type="FunFam" id="3.30.310.80:FF:000005">
    <property type="entry name" value="Non-specific serine/threonine protein kinase"/>
    <property type="match status" value="1"/>
</dbReference>
<comment type="caution">
    <text evidence="13">The sequence shown here is derived from an EMBL/GenBank/DDBJ whole genome shotgun (WGS) entry which is preliminary data.</text>
</comment>
<dbReference type="GO" id="GO:0007165">
    <property type="term" value="P:signal transduction"/>
    <property type="evidence" value="ECO:0007669"/>
    <property type="project" value="InterPro"/>
</dbReference>
<dbReference type="CDD" id="cd12195">
    <property type="entry name" value="CIPK_C"/>
    <property type="match status" value="1"/>
</dbReference>
<organism evidence="13 14">
    <name type="scientific">Lupinus luteus</name>
    <name type="common">European yellow lupine</name>
    <dbReference type="NCBI Taxonomy" id="3873"/>
    <lineage>
        <taxon>Eukaryota</taxon>
        <taxon>Viridiplantae</taxon>
        <taxon>Streptophyta</taxon>
        <taxon>Embryophyta</taxon>
        <taxon>Tracheophyta</taxon>
        <taxon>Spermatophyta</taxon>
        <taxon>Magnoliopsida</taxon>
        <taxon>eudicotyledons</taxon>
        <taxon>Gunneridae</taxon>
        <taxon>Pentapetalae</taxon>
        <taxon>rosids</taxon>
        <taxon>fabids</taxon>
        <taxon>Fabales</taxon>
        <taxon>Fabaceae</taxon>
        <taxon>Papilionoideae</taxon>
        <taxon>50 kb inversion clade</taxon>
        <taxon>genistoids sensu lato</taxon>
        <taxon>core genistoids</taxon>
        <taxon>Genisteae</taxon>
        <taxon>Lupinus</taxon>
    </lineage>
</organism>
<evidence type="ECO:0000256" key="11">
    <source>
        <dbReference type="ARBA" id="ARBA00048679"/>
    </source>
</evidence>
<keyword evidence="7" id="KW-0418">Kinase</keyword>
<keyword evidence="14" id="KW-1185">Reference proteome</keyword>
<evidence type="ECO:0000256" key="4">
    <source>
        <dbReference type="ARBA" id="ARBA00022527"/>
    </source>
</evidence>
<dbReference type="EMBL" id="CAXHTB010000018">
    <property type="protein sequence ID" value="CAL0325694.1"/>
    <property type="molecule type" value="Genomic_DNA"/>
</dbReference>
<evidence type="ECO:0000256" key="9">
    <source>
        <dbReference type="ARBA" id="ARBA00023211"/>
    </source>
</evidence>
<name>A0AAV1XVV0_LUPLU</name>
<dbReference type="PROSITE" id="PS50816">
    <property type="entry name" value="NAF"/>
    <property type="match status" value="1"/>
</dbReference>
<keyword evidence="9" id="KW-0464">Manganese</keyword>
<comment type="catalytic activity">
    <reaction evidence="10">
        <text>L-threonyl-[protein] + ATP = O-phospho-L-threonyl-[protein] + ADP + H(+)</text>
        <dbReference type="Rhea" id="RHEA:46608"/>
        <dbReference type="Rhea" id="RHEA-COMP:11060"/>
        <dbReference type="Rhea" id="RHEA-COMP:11605"/>
        <dbReference type="ChEBI" id="CHEBI:15378"/>
        <dbReference type="ChEBI" id="CHEBI:30013"/>
        <dbReference type="ChEBI" id="CHEBI:30616"/>
        <dbReference type="ChEBI" id="CHEBI:61977"/>
        <dbReference type="ChEBI" id="CHEBI:456216"/>
        <dbReference type="EC" id="2.7.11.1"/>
    </reaction>
</comment>
<comment type="similarity">
    <text evidence="2">Belongs to the protein kinase superfamily. CAMK Ser/Thr protein kinase family. SNF1 subfamily.</text>
</comment>
<evidence type="ECO:0000256" key="10">
    <source>
        <dbReference type="ARBA" id="ARBA00047899"/>
    </source>
</evidence>
<proteinExistence type="inferred from homology"/>
<evidence type="ECO:0000256" key="3">
    <source>
        <dbReference type="ARBA" id="ARBA00012513"/>
    </source>
</evidence>
<accession>A0AAV1XVV0</accession>
<dbReference type="Gene3D" id="3.30.310.80">
    <property type="entry name" value="Kinase associated domain 1, KA1"/>
    <property type="match status" value="1"/>
</dbReference>
<evidence type="ECO:0000256" key="5">
    <source>
        <dbReference type="ARBA" id="ARBA00022679"/>
    </source>
</evidence>
<evidence type="ECO:0000256" key="6">
    <source>
        <dbReference type="ARBA" id="ARBA00022741"/>
    </source>
</evidence>
<gene>
    <name evidence="13" type="ORF">LLUT_LOCUS26754</name>
</gene>
<comment type="catalytic activity">
    <reaction evidence="11">
        <text>L-seryl-[protein] + ATP = O-phospho-L-seryl-[protein] + ADP + H(+)</text>
        <dbReference type="Rhea" id="RHEA:17989"/>
        <dbReference type="Rhea" id="RHEA-COMP:9863"/>
        <dbReference type="Rhea" id="RHEA-COMP:11604"/>
        <dbReference type="ChEBI" id="CHEBI:15378"/>
        <dbReference type="ChEBI" id="CHEBI:29999"/>
        <dbReference type="ChEBI" id="CHEBI:30616"/>
        <dbReference type="ChEBI" id="CHEBI:83421"/>
        <dbReference type="ChEBI" id="CHEBI:456216"/>
        <dbReference type="EC" id="2.7.11.1"/>
    </reaction>
</comment>
<evidence type="ECO:0000256" key="7">
    <source>
        <dbReference type="ARBA" id="ARBA00022777"/>
    </source>
</evidence>